<dbReference type="SUPFAM" id="SSF52833">
    <property type="entry name" value="Thioredoxin-like"/>
    <property type="match status" value="1"/>
</dbReference>
<keyword evidence="2" id="KW-1185">Reference proteome</keyword>
<dbReference type="Proteomes" id="UP000812287">
    <property type="component" value="Unassembled WGS sequence"/>
</dbReference>
<gene>
    <name evidence="1" type="ORF">BT62DRAFT_924499</name>
</gene>
<dbReference type="GeneID" id="66106914"/>
<dbReference type="Gene3D" id="3.40.30.10">
    <property type="entry name" value="Glutaredoxin"/>
    <property type="match status" value="1"/>
</dbReference>
<dbReference type="AlphaFoldDB" id="A0A9P7VFP5"/>
<dbReference type="EMBL" id="MU250585">
    <property type="protein sequence ID" value="KAG7439727.1"/>
    <property type="molecule type" value="Genomic_DNA"/>
</dbReference>
<name>A0A9P7VFP5_9AGAR</name>
<reference evidence="1" key="1">
    <citation type="submission" date="2020-11" db="EMBL/GenBank/DDBJ databases">
        <title>Adaptations for nitrogen fixation in a non-lichenized fungal sporocarp promotes dispersal by wood-feeding termites.</title>
        <authorList>
            <consortium name="DOE Joint Genome Institute"/>
            <person name="Koch R.A."/>
            <person name="Yoon G."/>
            <person name="Arayal U."/>
            <person name="Lail K."/>
            <person name="Amirebrahimi M."/>
            <person name="Labutti K."/>
            <person name="Lipzen A."/>
            <person name="Riley R."/>
            <person name="Barry K."/>
            <person name="Henrissat B."/>
            <person name="Grigoriev I.V."/>
            <person name="Herr J.R."/>
            <person name="Aime M.C."/>
        </authorList>
    </citation>
    <scope>NUCLEOTIDE SEQUENCE</scope>
    <source>
        <strain evidence="1">MCA 3950</strain>
    </source>
</reference>
<evidence type="ECO:0000313" key="2">
    <source>
        <dbReference type="Proteomes" id="UP000812287"/>
    </source>
</evidence>
<evidence type="ECO:0000313" key="1">
    <source>
        <dbReference type="EMBL" id="KAG7439727.1"/>
    </source>
</evidence>
<proteinExistence type="predicted"/>
<protein>
    <submittedName>
        <fullName evidence="1">Uncharacterized protein</fullName>
    </submittedName>
</protein>
<comment type="caution">
    <text evidence="1">The sequence shown here is derived from an EMBL/GenBank/DDBJ whole genome shotgun (WGS) entry which is preliminary data.</text>
</comment>
<dbReference type="InterPro" id="IPR036249">
    <property type="entry name" value="Thioredoxin-like_sf"/>
</dbReference>
<accession>A0A9P7VFP5</accession>
<dbReference type="RefSeq" id="XP_043033227.1">
    <property type="nucleotide sequence ID" value="XM_043184617.1"/>
</dbReference>
<sequence>MTIRDFTFVCPTEILAFNNTLDKFMAINTKVIALSLCLGEPVPQGGILFKESITFCDLFIIDLKSIFKYFATLNILLILYFVNVSSLKEKCTLVSEVDLEGSAKKRVKQRDYKIDVSISSWWTDIKNIASELL</sequence>
<organism evidence="1 2">
    <name type="scientific">Guyanagaster necrorhizus</name>
    <dbReference type="NCBI Taxonomy" id="856835"/>
    <lineage>
        <taxon>Eukaryota</taxon>
        <taxon>Fungi</taxon>
        <taxon>Dikarya</taxon>
        <taxon>Basidiomycota</taxon>
        <taxon>Agaricomycotina</taxon>
        <taxon>Agaricomycetes</taxon>
        <taxon>Agaricomycetidae</taxon>
        <taxon>Agaricales</taxon>
        <taxon>Marasmiineae</taxon>
        <taxon>Physalacriaceae</taxon>
        <taxon>Guyanagaster</taxon>
    </lineage>
</organism>